<evidence type="ECO:0000256" key="1">
    <source>
        <dbReference type="SAM" id="Coils"/>
    </source>
</evidence>
<dbReference type="EMBL" id="FXYY01000010">
    <property type="protein sequence ID" value="SMX84397.1"/>
    <property type="molecule type" value="Genomic_DNA"/>
</dbReference>
<evidence type="ECO:0000313" key="2">
    <source>
        <dbReference type="EMBL" id="SMX84397.1"/>
    </source>
</evidence>
<dbReference type="Proteomes" id="UP000234641">
    <property type="component" value="Unassembled WGS sequence"/>
</dbReference>
<reference evidence="2 3" key="1">
    <citation type="submission" date="2017-03" db="EMBL/GenBank/DDBJ databases">
        <authorList>
            <person name="Afonso C.L."/>
            <person name="Miller P.J."/>
            <person name="Scott M.A."/>
            <person name="Spackman E."/>
            <person name="Goraichik I."/>
            <person name="Dimitrov K.M."/>
            <person name="Suarez D.L."/>
            <person name="Swayne D.E."/>
        </authorList>
    </citation>
    <scope>NUCLEOTIDE SEQUENCE [LARGE SCALE GENOMIC DNA]</scope>
    <source>
        <strain evidence="2 3">ATCC 9172</strain>
    </source>
</reference>
<organism evidence="2 3">
    <name type="scientific">Brevibacterium linens ATCC 9172</name>
    <dbReference type="NCBI Taxonomy" id="1255617"/>
    <lineage>
        <taxon>Bacteria</taxon>
        <taxon>Bacillati</taxon>
        <taxon>Actinomycetota</taxon>
        <taxon>Actinomycetes</taxon>
        <taxon>Micrococcales</taxon>
        <taxon>Brevibacteriaceae</taxon>
        <taxon>Brevibacterium</taxon>
    </lineage>
</organism>
<dbReference type="AlphaFoldDB" id="A0A2H1JA72"/>
<proteinExistence type="predicted"/>
<protein>
    <submittedName>
        <fullName evidence="2">Uncharacterized protein</fullName>
    </submittedName>
</protein>
<name>A0A2H1JA72_BRELN</name>
<evidence type="ECO:0000313" key="3">
    <source>
        <dbReference type="Proteomes" id="UP000234641"/>
    </source>
</evidence>
<accession>A0A2H1JA72</accession>
<sequence length="71" mass="7783">MTTAGLVGGAASGADGRISARLNAAAEGGRRFKQHLQDAYAQMSSRIDELDREYEYLEIELRAALDRESHD</sequence>
<feature type="coiled-coil region" evidence="1">
    <location>
        <begin position="33"/>
        <end position="67"/>
    </location>
</feature>
<gene>
    <name evidence="2" type="ORF">BLIN9172_01936</name>
</gene>
<keyword evidence="1" id="KW-0175">Coiled coil</keyword>